<dbReference type="OrthoDB" id="8479143at2"/>
<evidence type="ECO:0000259" key="7">
    <source>
        <dbReference type="PROSITE" id="PS51077"/>
    </source>
</evidence>
<dbReference type="InterPro" id="IPR014757">
    <property type="entry name" value="Tscrpt_reg_IclR_C"/>
</dbReference>
<dbReference type="InterPro" id="IPR036390">
    <property type="entry name" value="WH_DNA-bd_sf"/>
</dbReference>
<evidence type="ECO:0000313" key="10">
    <source>
        <dbReference type="Proteomes" id="UP000198891"/>
    </source>
</evidence>
<dbReference type="Proteomes" id="UP000198891">
    <property type="component" value="Unassembled WGS sequence"/>
</dbReference>
<dbReference type="Gene3D" id="1.10.10.10">
    <property type="entry name" value="Winged helix-like DNA-binding domain superfamily/Winged helix DNA-binding domain"/>
    <property type="match status" value="1"/>
</dbReference>
<dbReference type="SMART" id="SM00346">
    <property type="entry name" value="HTH_ICLR"/>
    <property type="match status" value="1"/>
</dbReference>
<keyword evidence="4" id="KW-0804">Transcription</keyword>
<dbReference type="InterPro" id="IPR036388">
    <property type="entry name" value="WH-like_DNA-bd_sf"/>
</dbReference>
<dbReference type="GO" id="GO:0045892">
    <property type="term" value="P:negative regulation of DNA-templated transcription"/>
    <property type="evidence" value="ECO:0007669"/>
    <property type="project" value="TreeGrafter"/>
</dbReference>
<dbReference type="SUPFAM" id="SSF46785">
    <property type="entry name" value="Winged helix' DNA-binding domain"/>
    <property type="match status" value="1"/>
</dbReference>
<dbReference type="PANTHER" id="PTHR30136">
    <property type="entry name" value="HELIX-TURN-HELIX TRANSCRIPTIONAL REGULATOR, ICLR FAMILY"/>
    <property type="match status" value="1"/>
</dbReference>
<accession>A0A1H3MRV3</accession>
<feature type="domain" description="HTH iclR-type" evidence="7">
    <location>
        <begin position="7"/>
        <end position="68"/>
    </location>
</feature>
<comment type="function">
    <text evidence="5">May be an activator protein for the gylABX operon.</text>
</comment>
<sequence>MDDARHVKSVERALDILMAFNARNPRLQLQELAESAGIPKSSARRLALTLISAGFLEQSADGTYCLGGRLLELGGVVANAGALSELTARTMREIHEASGESVLVADVNWIDRSILITHKRDAVHLLSISSPVGKRTALGTGCITKAALAALPAAEAERVVAHMAFARKTPRSVASASELLGQLEVIRAQGWASEEGEFIDGVSGVAVAVVENERPIGAVAVIAPSSRAPRSSLETWGALMSASLGRGVT</sequence>
<reference evidence="9 10" key="1">
    <citation type="submission" date="2016-10" db="EMBL/GenBank/DDBJ databases">
        <authorList>
            <person name="de Groot N.N."/>
        </authorList>
    </citation>
    <scope>NUCLEOTIDE SEQUENCE [LARGE SCALE GENOMIC DNA]</scope>
    <source>
        <strain evidence="9 10">CGMCC 4.3491</strain>
    </source>
</reference>
<keyword evidence="3" id="KW-0238">DNA-binding</keyword>
<name>A0A1H3MRV3_9MICO</name>
<dbReference type="SUPFAM" id="SSF55781">
    <property type="entry name" value="GAF domain-like"/>
    <property type="match status" value="1"/>
</dbReference>
<dbReference type="PANTHER" id="PTHR30136:SF24">
    <property type="entry name" value="HTH-TYPE TRANSCRIPTIONAL REPRESSOR ALLR"/>
    <property type="match status" value="1"/>
</dbReference>
<organism evidence="9 10">
    <name type="scientific">Herbiconiux ginsengi</name>
    <dbReference type="NCBI Taxonomy" id="381665"/>
    <lineage>
        <taxon>Bacteria</taxon>
        <taxon>Bacillati</taxon>
        <taxon>Actinomycetota</taxon>
        <taxon>Actinomycetes</taxon>
        <taxon>Micrococcales</taxon>
        <taxon>Microbacteriaceae</taxon>
        <taxon>Herbiconiux</taxon>
    </lineage>
</organism>
<dbReference type="FunFam" id="1.10.10.10:FF:000056">
    <property type="entry name" value="IclR family transcriptional regulator"/>
    <property type="match status" value="1"/>
</dbReference>
<dbReference type="PROSITE" id="PS51077">
    <property type="entry name" value="HTH_ICLR"/>
    <property type="match status" value="1"/>
</dbReference>
<evidence type="ECO:0000256" key="3">
    <source>
        <dbReference type="ARBA" id="ARBA00023125"/>
    </source>
</evidence>
<dbReference type="InterPro" id="IPR050707">
    <property type="entry name" value="HTH_MetabolicPath_Reg"/>
</dbReference>
<evidence type="ECO:0000256" key="1">
    <source>
        <dbReference type="ARBA" id="ARBA00022798"/>
    </source>
</evidence>
<gene>
    <name evidence="9" type="ORF">SAMN05216554_1533</name>
</gene>
<dbReference type="Gene3D" id="3.30.450.40">
    <property type="match status" value="1"/>
</dbReference>
<dbReference type="GO" id="GO:0006071">
    <property type="term" value="P:glycerol metabolic process"/>
    <property type="evidence" value="ECO:0007669"/>
    <property type="project" value="UniProtKB-KW"/>
</dbReference>
<keyword evidence="1" id="KW-0319">Glycerol metabolism</keyword>
<evidence type="ECO:0000259" key="8">
    <source>
        <dbReference type="PROSITE" id="PS51078"/>
    </source>
</evidence>
<keyword evidence="2" id="KW-0805">Transcription regulation</keyword>
<evidence type="ECO:0000256" key="5">
    <source>
        <dbReference type="ARBA" id="ARBA00058938"/>
    </source>
</evidence>
<feature type="domain" description="IclR-ED" evidence="8">
    <location>
        <begin position="69"/>
        <end position="249"/>
    </location>
</feature>
<evidence type="ECO:0000313" key="9">
    <source>
        <dbReference type="EMBL" id="SDY79210.1"/>
    </source>
</evidence>
<dbReference type="GO" id="GO:0003700">
    <property type="term" value="F:DNA-binding transcription factor activity"/>
    <property type="evidence" value="ECO:0007669"/>
    <property type="project" value="TreeGrafter"/>
</dbReference>
<dbReference type="Pfam" id="PF01614">
    <property type="entry name" value="IclR_C"/>
    <property type="match status" value="1"/>
</dbReference>
<dbReference type="RefSeq" id="WP_092550919.1">
    <property type="nucleotide sequence ID" value="NZ_FNPZ01000001.1"/>
</dbReference>
<dbReference type="Pfam" id="PF09339">
    <property type="entry name" value="HTH_IclR"/>
    <property type="match status" value="1"/>
</dbReference>
<proteinExistence type="predicted"/>
<dbReference type="GO" id="GO:0003677">
    <property type="term" value="F:DNA binding"/>
    <property type="evidence" value="ECO:0007669"/>
    <property type="project" value="UniProtKB-KW"/>
</dbReference>
<dbReference type="InterPro" id="IPR005471">
    <property type="entry name" value="Tscrpt_reg_IclR_N"/>
</dbReference>
<evidence type="ECO:0000256" key="2">
    <source>
        <dbReference type="ARBA" id="ARBA00023015"/>
    </source>
</evidence>
<dbReference type="PROSITE" id="PS51078">
    <property type="entry name" value="ICLR_ED"/>
    <property type="match status" value="1"/>
</dbReference>
<dbReference type="STRING" id="381665.SAMN05216554_1533"/>
<dbReference type="AlphaFoldDB" id="A0A1H3MRV3"/>
<protein>
    <recommendedName>
        <fullName evidence="6">Glycerol operon regulatory protein</fullName>
    </recommendedName>
</protein>
<evidence type="ECO:0000256" key="4">
    <source>
        <dbReference type="ARBA" id="ARBA00023163"/>
    </source>
</evidence>
<evidence type="ECO:0000256" key="6">
    <source>
        <dbReference type="ARBA" id="ARBA00070406"/>
    </source>
</evidence>
<keyword evidence="10" id="KW-1185">Reference proteome</keyword>
<dbReference type="InterPro" id="IPR029016">
    <property type="entry name" value="GAF-like_dom_sf"/>
</dbReference>
<dbReference type="EMBL" id="FNPZ01000001">
    <property type="protein sequence ID" value="SDY79210.1"/>
    <property type="molecule type" value="Genomic_DNA"/>
</dbReference>